<dbReference type="RefSeq" id="WP_304073113.1">
    <property type="nucleotide sequence ID" value="NZ_CAUTEG010000002.1"/>
</dbReference>
<accession>A0A930GYF1</accession>
<dbReference type="EMBL" id="JABZRA010000168">
    <property type="protein sequence ID" value="MBF1273527.1"/>
    <property type="molecule type" value="Genomic_DNA"/>
</dbReference>
<name>A0A930GYF1_9FIRM</name>
<dbReference type="InterPro" id="IPR024269">
    <property type="entry name" value="DUF3791"/>
</dbReference>
<protein>
    <submittedName>
        <fullName evidence="1">DUF3791 domain-containing protein</fullName>
    </submittedName>
</protein>
<evidence type="ECO:0000313" key="2">
    <source>
        <dbReference type="Proteomes" id="UP000775770"/>
    </source>
</evidence>
<gene>
    <name evidence="1" type="ORF">HXM90_08965</name>
</gene>
<proteinExistence type="predicted"/>
<sequence length="74" mass="8553">MSIREKEVLNMQLVLIPILAKAWKKTYSELSDLLKKYDVLSYIDVCYEAYNSTGNQGIIDDLQDYIEMQGGLLF</sequence>
<organism evidence="1 2">
    <name type="scientific">Oribacterium sinus</name>
    <dbReference type="NCBI Taxonomy" id="237576"/>
    <lineage>
        <taxon>Bacteria</taxon>
        <taxon>Bacillati</taxon>
        <taxon>Bacillota</taxon>
        <taxon>Clostridia</taxon>
        <taxon>Lachnospirales</taxon>
        <taxon>Lachnospiraceae</taxon>
        <taxon>Oribacterium</taxon>
    </lineage>
</organism>
<evidence type="ECO:0000313" key="1">
    <source>
        <dbReference type="EMBL" id="MBF1273527.1"/>
    </source>
</evidence>
<comment type="caution">
    <text evidence="1">The sequence shown here is derived from an EMBL/GenBank/DDBJ whole genome shotgun (WGS) entry which is preliminary data.</text>
</comment>
<reference evidence="1" key="1">
    <citation type="submission" date="2020-04" db="EMBL/GenBank/DDBJ databases">
        <title>Deep metagenomics examines the oral microbiome during advanced dental caries in children, revealing novel taxa and co-occurrences with host molecules.</title>
        <authorList>
            <person name="Baker J.L."/>
            <person name="Morton J.T."/>
            <person name="Dinis M."/>
            <person name="Alvarez R."/>
            <person name="Tran N.C."/>
            <person name="Knight R."/>
            <person name="Edlund A."/>
        </authorList>
    </citation>
    <scope>NUCLEOTIDE SEQUENCE</scope>
    <source>
        <strain evidence="1">JCVI_38_bin.19</strain>
    </source>
</reference>
<dbReference type="Proteomes" id="UP000775770">
    <property type="component" value="Unassembled WGS sequence"/>
</dbReference>
<dbReference type="AlphaFoldDB" id="A0A930GYF1"/>
<dbReference type="Pfam" id="PF12668">
    <property type="entry name" value="DUF3791"/>
    <property type="match status" value="1"/>
</dbReference>